<organism evidence="5 6">
    <name type="scientific">Potamilus streckersoni</name>
    <dbReference type="NCBI Taxonomy" id="2493646"/>
    <lineage>
        <taxon>Eukaryota</taxon>
        <taxon>Metazoa</taxon>
        <taxon>Spiralia</taxon>
        <taxon>Lophotrochozoa</taxon>
        <taxon>Mollusca</taxon>
        <taxon>Bivalvia</taxon>
        <taxon>Autobranchia</taxon>
        <taxon>Heteroconchia</taxon>
        <taxon>Palaeoheterodonta</taxon>
        <taxon>Unionida</taxon>
        <taxon>Unionoidea</taxon>
        <taxon>Unionidae</taxon>
        <taxon>Ambleminae</taxon>
        <taxon>Lampsilini</taxon>
        <taxon>Potamilus</taxon>
    </lineage>
</organism>
<protein>
    <recommendedName>
        <fullName evidence="2">FAD-dependent oxidoreductase domain-containing protein 1</fullName>
    </recommendedName>
</protein>
<dbReference type="Gene3D" id="3.30.9.10">
    <property type="entry name" value="D-Amino Acid Oxidase, subunit A, domain 2"/>
    <property type="match status" value="1"/>
</dbReference>
<feature type="domain" description="FAD dependent oxidoreductase" evidence="4">
    <location>
        <begin position="72"/>
        <end position="453"/>
    </location>
</feature>
<name>A0AAE0SB94_9BIVA</name>
<accession>A0AAE0SB94</accession>
<reference evidence="5" key="3">
    <citation type="submission" date="2023-05" db="EMBL/GenBank/DDBJ databases">
        <authorList>
            <person name="Smith C.H."/>
        </authorList>
    </citation>
    <scope>NUCLEOTIDE SEQUENCE</scope>
    <source>
        <strain evidence="5">CHS0354</strain>
        <tissue evidence="5">Mantle</tissue>
    </source>
</reference>
<keyword evidence="1" id="KW-0560">Oxidoreductase</keyword>
<dbReference type="GO" id="GO:0016491">
    <property type="term" value="F:oxidoreductase activity"/>
    <property type="evidence" value="ECO:0007669"/>
    <property type="project" value="UniProtKB-KW"/>
</dbReference>
<evidence type="ECO:0000313" key="6">
    <source>
        <dbReference type="Proteomes" id="UP001195483"/>
    </source>
</evidence>
<evidence type="ECO:0000313" key="5">
    <source>
        <dbReference type="EMBL" id="KAK3588514.1"/>
    </source>
</evidence>
<evidence type="ECO:0000256" key="2">
    <source>
        <dbReference type="ARBA" id="ARBA00039785"/>
    </source>
</evidence>
<dbReference type="Pfam" id="PF01266">
    <property type="entry name" value="DAO"/>
    <property type="match status" value="1"/>
</dbReference>
<dbReference type="GO" id="GO:0005739">
    <property type="term" value="C:mitochondrion"/>
    <property type="evidence" value="ECO:0007669"/>
    <property type="project" value="GOC"/>
</dbReference>
<dbReference type="PANTHER" id="PTHR13847">
    <property type="entry name" value="SARCOSINE DEHYDROGENASE-RELATED"/>
    <property type="match status" value="1"/>
</dbReference>
<dbReference type="InterPro" id="IPR006076">
    <property type="entry name" value="FAD-dep_OxRdtase"/>
</dbReference>
<sequence>MLRTSYQIFRCFNRRGLLWKQSPRYLTEDEKKDIPAVGKYRSPWKMFRKEIKDYFDENITPIEPEIPLETEALIIGGGAIGSSVAFWLKQRNPKGFRVTVIERDPGYTQASSMLAVGGIRHQFSVPENVQLSMFTSVFLRNIREYLSVLDSDPPDVQFNHQGYLFLVPEERAEYLSQSVEMQTNLGAKIRLMNRQMLAQKFPWLNLDGIALGSYGMEGEGWFDPWLLVRALKAKNISMGVQYVKGEVVDFDLKEVGLPGKKDLFLDSTVIKNPEGQLFKCRMSYVVNCAGPWAGQIARMAGIGVRKEEGLSTPLPVEPRKRFVYVVHCPDGPGLETPLTIDTTGVYFRREGLGGYYLCGASPNSEEEEPDTSNLDVDYDFYEKHVWPALAYRVPKFEVSKLKSAWAGFYDYNTFDQNLVIGPHPYHKNMVFANGLSGHGIQHAIPIGRALMELLIDGEYKTINLSRFEFPRLVDNEPIQEVAIV</sequence>
<comment type="caution">
    <text evidence="5">The sequence shown here is derived from an EMBL/GenBank/DDBJ whole genome shotgun (WGS) entry which is preliminary data.</text>
</comment>
<reference evidence="5" key="1">
    <citation type="journal article" date="2021" name="Genome Biol. Evol.">
        <title>A High-Quality Reference Genome for a Parasitic Bivalve with Doubly Uniparental Inheritance (Bivalvia: Unionida).</title>
        <authorList>
            <person name="Smith C.H."/>
        </authorList>
    </citation>
    <scope>NUCLEOTIDE SEQUENCE</scope>
    <source>
        <strain evidence="5">CHS0354</strain>
    </source>
</reference>
<dbReference type="Proteomes" id="UP001195483">
    <property type="component" value="Unassembled WGS sequence"/>
</dbReference>
<dbReference type="PANTHER" id="PTHR13847:SF287">
    <property type="entry name" value="FAD-DEPENDENT OXIDOREDUCTASE DOMAIN-CONTAINING PROTEIN 1"/>
    <property type="match status" value="1"/>
</dbReference>
<dbReference type="AlphaFoldDB" id="A0AAE0SB94"/>
<evidence type="ECO:0000259" key="4">
    <source>
        <dbReference type="Pfam" id="PF01266"/>
    </source>
</evidence>
<proteinExistence type="predicted"/>
<gene>
    <name evidence="5" type="ORF">CHS0354_022989</name>
</gene>
<dbReference type="FunFam" id="3.30.9.10:FF:000026">
    <property type="entry name" value="FAD-dependent oxidoreductase domain-containing protein 1"/>
    <property type="match status" value="1"/>
</dbReference>
<evidence type="ECO:0000256" key="3">
    <source>
        <dbReference type="ARBA" id="ARBA00046185"/>
    </source>
</evidence>
<reference evidence="5" key="2">
    <citation type="journal article" date="2021" name="Genome Biol. Evol.">
        <title>Developing a high-quality reference genome for a parasitic bivalve with doubly uniparental inheritance (Bivalvia: Unionida).</title>
        <authorList>
            <person name="Smith C.H."/>
        </authorList>
    </citation>
    <scope>NUCLEOTIDE SEQUENCE</scope>
    <source>
        <strain evidence="5">CHS0354</strain>
        <tissue evidence="5">Mantle</tissue>
    </source>
</reference>
<dbReference type="SUPFAM" id="SSF51905">
    <property type="entry name" value="FAD/NAD(P)-binding domain"/>
    <property type="match status" value="1"/>
</dbReference>
<evidence type="ECO:0000256" key="1">
    <source>
        <dbReference type="ARBA" id="ARBA00023002"/>
    </source>
</evidence>
<comment type="function">
    <text evidence="3">Required for the assembly of the mitochondrial membrane respiratory chain NADH dehydrogenase (Complex I). Involved in mid-late stages of complex I assembly.</text>
</comment>
<keyword evidence="6" id="KW-1185">Reference proteome</keyword>
<dbReference type="EMBL" id="JAEAOA010001391">
    <property type="protein sequence ID" value="KAK3588514.1"/>
    <property type="molecule type" value="Genomic_DNA"/>
</dbReference>
<dbReference type="Gene3D" id="3.50.50.60">
    <property type="entry name" value="FAD/NAD(P)-binding domain"/>
    <property type="match status" value="1"/>
</dbReference>
<dbReference type="GO" id="GO:0032981">
    <property type="term" value="P:mitochondrial respiratory chain complex I assembly"/>
    <property type="evidence" value="ECO:0007669"/>
    <property type="project" value="TreeGrafter"/>
</dbReference>
<dbReference type="InterPro" id="IPR036188">
    <property type="entry name" value="FAD/NAD-bd_sf"/>
</dbReference>